<dbReference type="RefSeq" id="WP_204400708.1">
    <property type="nucleotide sequence ID" value="NZ_JAFBEE010000004.1"/>
</dbReference>
<reference evidence="1 2" key="1">
    <citation type="submission" date="2021-01" db="EMBL/GenBank/DDBJ databases">
        <title>Genomic Encyclopedia of Type Strains, Phase IV (KMG-IV): sequencing the most valuable type-strain genomes for metagenomic binning, comparative biology and taxonomic classification.</title>
        <authorList>
            <person name="Goeker M."/>
        </authorList>
    </citation>
    <scope>NUCLEOTIDE SEQUENCE [LARGE SCALE GENOMIC DNA]</scope>
    <source>
        <strain evidence="1 2">DSM 25890</strain>
    </source>
</reference>
<proteinExistence type="predicted"/>
<comment type="caution">
    <text evidence="1">The sequence shown here is derived from an EMBL/GenBank/DDBJ whole genome shotgun (WGS) entry which is preliminary data.</text>
</comment>
<organism evidence="1 2">
    <name type="scientific">Alkaliphilus hydrothermalis</name>
    <dbReference type="NCBI Taxonomy" id="1482730"/>
    <lineage>
        <taxon>Bacteria</taxon>
        <taxon>Bacillati</taxon>
        <taxon>Bacillota</taxon>
        <taxon>Clostridia</taxon>
        <taxon>Peptostreptococcales</taxon>
        <taxon>Natronincolaceae</taxon>
        <taxon>Alkaliphilus</taxon>
    </lineage>
</organism>
<name>A0ABS2NNG0_9FIRM</name>
<protein>
    <submittedName>
        <fullName evidence="1">Uncharacterized protein</fullName>
    </submittedName>
</protein>
<gene>
    <name evidence="1" type="ORF">JOC73_000953</name>
</gene>
<keyword evidence="2" id="KW-1185">Reference proteome</keyword>
<sequence length="49" mass="5830">MEDLTKDEKKFILDLIVSVKKVHAKQRKVITPPQRKIIDSIWDKMSHEL</sequence>
<dbReference type="Proteomes" id="UP001314796">
    <property type="component" value="Unassembled WGS sequence"/>
</dbReference>
<accession>A0ABS2NNG0</accession>
<dbReference type="EMBL" id="JAFBEE010000004">
    <property type="protein sequence ID" value="MBM7614442.1"/>
    <property type="molecule type" value="Genomic_DNA"/>
</dbReference>
<evidence type="ECO:0000313" key="2">
    <source>
        <dbReference type="Proteomes" id="UP001314796"/>
    </source>
</evidence>
<evidence type="ECO:0000313" key="1">
    <source>
        <dbReference type="EMBL" id="MBM7614442.1"/>
    </source>
</evidence>